<dbReference type="Pfam" id="PF03928">
    <property type="entry name" value="HbpS-like"/>
    <property type="match status" value="1"/>
</dbReference>
<evidence type="ECO:0000313" key="2">
    <source>
        <dbReference type="Proteomes" id="UP001148932"/>
    </source>
</evidence>
<proteinExistence type="predicted"/>
<dbReference type="Gene3D" id="3.30.450.150">
    <property type="entry name" value="Haem-degrading domain"/>
    <property type="match status" value="1"/>
</dbReference>
<dbReference type="PANTHER" id="PTHR34309:SF1">
    <property type="entry name" value="PROTEIN GLCG"/>
    <property type="match status" value="1"/>
</dbReference>
<keyword evidence="2" id="KW-1185">Reference proteome</keyword>
<name>A0ABT5S026_9BURK</name>
<dbReference type="EMBL" id="JAPCKI010000011">
    <property type="protein sequence ID" value="MDD2179295.1"/>
    <property type="molecule type" value="Genomic_DNA"/>
</dbReference>
<reference evidence="1" key="1">
    <citation type="submission" date="2022-10" db="EMBL/GenBank/DDBJ databases">
        <title>Description of microaerobic benzene degrading bacteria.</title>
        <authorList>
            <person name="Bedics A."/>
            <person name="Tancsics A."/>
            <person name="Banerjee S."/>
        </authorList>
    </citation>
    <scope>NUCLEOTIDE SEQUENCE</scope>
    <source>
        <strain evidence="1">D2M1</strain>
    </source>
</reference>
<dbReference type="RefSeq" id="WP_274112397.1">
    <property type="nucleotide sequence ID" value="NZ_JAPCKI010000011.1"/>
</dbReference>
<dbReference type="InterPro" id="IPR005624">
    <property type="entry name" value="PduO/GlcC-like"/>
</dbReference>
<sequence length="152" mass="14969">MPGAALPPATALSVPQSVIDAAPALRAAQAAVAHAAALGVRVNVSVVDAAGVLAAFARMPGAPLHSVDIAHDKAYTATSFGLPTSAWHAELASHSDAVRQGLVLRPRFVAFGGGLPIVEDGVRIGGIGVSGGSEAQDEAIARAGLQALGLGA</sequence>
<comment type="caution">
    <text evidence="1">The sequence shown here is derived from an EMBL/GenBank/DDBJ whole genome shotgun (WGS) entry which is preliminary data.</text>
</comment>
<evidence type="ECO:0000313" key="1">
    <source>
        <dbReference type="EMBL" id="MDD2179295.1"/>
    </source>
</evidence>
<dbReference type="InterPro" id="IPR038084">
    <property type="entry name" value="PduO/GlcC-like_sf"/>
</dbReference>
<gene>
    <name evidence="1" type="ORF">OIN59_17810</name>
</gene>
<organism evidence="1 2">
    <name type="scientific">Acidovorax benzenivorans</name>
    <dbReference type="NCBI Taxonomy" id="2987520"/>
    <lineage>
        <taxon>Bacteria</taxon>
        <taxon>Pseudomonadati</taxon>
        <taxon>Pseudomonadota</taxon>
        <taxon>Betaproteobacteria</taxon>
        <taxon>Burkholderiales</taxon>
        <taxon>Comamonadaceae</taxon>
        <taxon>Acidovorax</taxon>
    </lineage>
</organism>
<dbReference type="SUPFAM" id="SSF143744">
    <property type="entry name" value="GlcG-like"/>
    <property type="match status" value="1"/>
</dbReference>
<protein>
    <submittedName>
        <fullName evidence="1">Heme-binding protein</fullName>
    </submittedName>
</protein>
<dbReference type="InterPro" id="IPR052517">
    <property type="entry name" value="GlcG_carb_metab_protein"/>
</dbReference>
<dbReference type="PANTHER" id="PTHR34309">
    <property type="entry name" value="SLR1406 PROTEIN"/>
    <property type="match status" value="1"/>
</dbReference>
<accession>A0ABT5S026</accession>
<dbReference type="Proteomes" id="UP001148932">
    <property type="component" value="Unassembled WGS sequence"/>
</dbReference>